<dbReference type="Proteomes" id="UP000887565">
    <property type="component" value="Unplaced"/>
</dbReference>
<proteinExistence type="predicted"/>
<sequence>MLEIWRFVPKCVTSSIHQINMEDQIGHAPKPYYLRFKFRTTLCQLGQASGAQFRVDQTLRDRNSADFKNAIRHVRFSRHGFGLIGEHFRYGLAGLHTIGFVVGYDGHAGVVHASQDAVGIPGREDMVILKL</sequence>
<evidence type="ECO:0000313" key="2">
    <source>
        <dbReference type="WBParaSite" id="nRc.2.0.1.t16856-RA"/>
    </source>
</evidence>
<accession>A0A915ISR3</accession>
<keyword evidence="1" id="KW-1185">Reference proteome</keyword>
<name>A0A915ISR3_ROMCU</name>
<evidence type="ECO:0000313" key="1">
    <source>
        <dbReference type="Proteomes" id="UP000887565"/>
    </source>
</evidence>
<reference evidence="2" key="1">
    <citation type="submission" date="2022-11" db="UniProtKB">
        <authorList>
            <consortium name="WormBaseParasite"/>
        </authorList>
    </citation>
    <scope>IDENTIFICATION</scope>
</reference>
<protein>
    <submittedName>
        <fullName evidence="2">Uncharacterized protein</fullName>
    </submittedName>
</protein>
<dbReference type="AlphaFoldDB" id="A0A915ISR3"/>
<organism evidence="1 2">
    <name type="scientific">Romanomermis culicivorax</name>
    <name type="common">Nematode worm</name>
    <dbReference type="NCBI Taxonomy" id="13658"/>
    <lineage>
        <taxon>Eukaryota</taxon>
        <taxon>Metazoa</taxon>
        <taxon>Ecdysozoa</taxon>
        <taxon>Nematoda</taxon>
        <taxon>Enoplea</taxon>
        <taxon>Dorylaimia</taxon>
        <taxon>Mermithida</taxon>
        <taxon>Mermithoidea</taxon>
        <taxon>Mermithidae</taxon>
        <taxon>Romanomermis</taxon>
    </lineage>
</organism>
<dbReference type="WBParaSite" id="nRc.2.0.1.t16856-RA">
    <property type="protein sequence ID" value="nRc.2.0.1.t16856-RA"/>
    <property type="gene ID" value="nRc.2.0.1.g16856"/>
</dbReference>